<name>A0A841TXY8_9BACL</name>
<proteinExistence type="predicted"/>
<evidence type="ECO:0000313" key="2">
    <source>
        <dbReference type="Proteomes" id="UP000553776"/>
    </source>
</evidence>
<gene>
    <name evidence="1" type="ORF">H7B90_06305</name>
</gene>
<dbReference type="EMBL" id="JACJVR010000019">
    <property type="protein sequence ID" value="MBB6691013.1"/>
    <property type="molecule type" value="Genomic_DNA"/>
</dbReference>
<dbReference type="Proteomes" id="UP000553776">
    <property type="component" value="Unassembled WGS sequence"/>
</dbReference>
<accession>A0A841TXY8</accession>
<dbReference type="AlphaFoldDB" id="A0A841TXY8"/>
<evidence type="ECO:0008006" key="3">
    <source>
        <dbReference type="Google" id="ProtNLM"/>
    </source>
</evidence>
<evidence type="ECO:0000313" key="1">
    <source>
        <dbReference type="EMBL" id="MBB6691013.1"/>
    </source>
</evidence>
<sequence length="167" mass="18608">MRHLARALTVLRRALIVVLLAVLSVHYVRQWNDDSGARGINDPMSELQGEGSVTAIPVGKSFRIDEDLFTADDVYVTSKSILVTYTYRAKQTRNSWSFPGTRLWLVTSDGEQLIGRTSGSNGTSWGSRGYVTYDMPDRPADRAKLVYDIYDRYGEIEIPLAKAGDGT</sequence>
<keyword evidence="2" id="KW-1185">Reference proteome</keyword>
<reference evidence="1 2" key="1">
    <citation type="submission" date="2020-08" db="EMBL/GenBank/DDBJ databases">
        <title>Cohnella phylogeny.</title>
        <authorList>
            <person name="Dunlap C."/>
        </authorList>
    </citation>
    <scope>NUCLEOTIDE SEQUENCE [LARGE SCALE GENOMIC DNA]</scope>
    <source>
        <strain evidence="1 2">DSM 25239</strain>
    </source>
</reference>
<dbReference type="RefSeq" id="WP_185134997.1">
    <property type="nucleotide sequence ID" value="NZ_BORM01000081.1"/>
</dbReference>
<comment type="caution">
    <text evidence="1">The sequence shown here is derived from an EMBL/GenBank/DDBJ whole genome shotgun (WGS) entry which is preliminary data.</text>
</comment>
<organism evidence="1 2">
    <name type="scientific">Cohnella xylanilytica</name>
    <dbReference type="NCBI Taxonomy" id="557555"/>
    <lineage>
        <taxon>Bacteria</taxon>
        <taxon>Bacillati</taxon>
        <taxon>Bacillota</taxon>
        <taxon>Bacilli</taxon>
        <taxon>Bacillales</taxon>
        <taxon>Paenibacillaceae</taxon>
        <taxon>Cohnella</taxon>
    </lineage>
</organism>
<protein>
    <recommendedName>
        <fullName evidence="3">DUF5643 domain-containing protein</fullName>
    </recommendedName>
</protein>